<feature type="compositionally biased region" description="Acidic residues" evidence="2">
    <location>
        <begin position="1836"/>
        <end position="1857"/>
    </location>
</feature>
<name>A0A9N9HYL3_9GLOM</name>
<dbReference type="Gene3D" id="1.10.150.50">
    <property type="entry name" value="Transcription Factor, Ets-1"/>
    <property type="match status" value="1"/>
</dbReference>
<feature type="region of interest" description="Disordered" evidence="2">
    <location>
        <begin position="1836"/>
        <end position="1864"/>
    </location>
</feature>
<accession>A0A9N9HYL3</accession>
<evidence type="ECO:0000256" key="2">
    <source>
        <dbReference type="SAM" id="MobiDB-lite"/>
    </source>
</evidence>
<dbReference type="EMBL" id="CAJVQA010011968">
    <property type="protein sequence ID" value="CAG8712553.1"/>
    <property type="molecule type" value="Genomic_DNA"/>
</dbReference>
<keyword evidence="4" id="KW-1185">Reference proteome</keyword>
<keyword evidence="1" id="KW-0175">Coiled coil</keyword>
<dbReference type="InterPro" id="IPR043502">
    <property type="entry name" value="DNA/RNA_pol_sf"/>
</dbReference>
<evidence type="ECO:0000256" key="1">
    <source>
        <dbReference type="SAM" id="Coils"/>
    </source>
</evidence>
<dbReference type="PANTHER" id="PTHR31511:SF12">
    <property type="entry name" value="RHO TERMINATION FACTOR N-TERMINAL DOMAIN-CONTAINING PROTEIN"/>
    <property type="match status" value="1"/>
</dbReference>
<dbReference type="SUPFAM" id="SSF56672">
    <property type="entry name" value="DNA/RNA polymerases"/>
    <property type="match status" value="1"/>
</dbReference>
<evidence type="ECO:0000313" key="4">
    <source>
        <dbReference type="Proteomes" id="UP000789759"/>
    </source>
</evidence>
<feature type="region of interest" description="Disordered" evidence="2">
    <location>
        <begin position="76"/>
        <end position="95"/>
    </location>
</feature>
<feature type="coiled-coil region" evidence="1">
    <location>
        <begin position="1475"/>
        <end position="1502"/>
    </location>
</feature>
<dbReference type="PANTHER" id="PTHR31511">
    <property type="entry name" value="PROTEIN CBG23764"/>
    <property type="match status" value="1"/>
</dbReference>
<dbReference type="Proteomes" id="UP000789759">
    <property type="component" value="Unassembled WGS sequence"/>
</dbReference>
<comment type="caution">
    <text evidence="3">The sequence shown here is derived from an EMBL/GenBank/DDBJ whole genome shotgun (WGS) entry which is preliminary data.</text>
</comment>
<dbReference type="InterPro" id="IPR013761">
    <property type="entry name" value="SAM/pointed_sf"/>
</dbReference>
<reference evidence="3" key="1">
    <citation type="submission" date="2021-06" db="EMBL/GenBank/DDBJ databases">
        <authorList>
            <person name="Kallberg Y."/>
            <person name="Tangrot J."/>
            <person name="Rosling A."/>
        </authorList>
    </citation>
    <scope>NUCLEOTIDE SEQUENCE</scope>
    <source>
        <strain evidence="3">FL966</strain>
    </source>
</reference>
<evidence type="ECO:0000313" key="3">
    <source>
        <dbReference type="EMBL" id="CAG8712553.1"/>
    </source>
</evidence>
<protein>
    <submittedName>
        <fullName evidence="3">20235_t:CDS:1</fullName>
    </submittedName>
</protein>
<organism evidence="3 4">
    <name type="scientific">Cetraspora pellucida</name>
    <dbReference type="NCBI Taxonomy" id="1433469"/>
    <lineage>
        <taxon>Eukaryota</taxon>
        <taxon>Fungi</taxon>
        <taxon>Fungi incertae sedis</taxon>
        <taxon>Mucoromycota</taxon>
        <taxon>Glomeromycotina</taxon>
        <taxon>Glomeromycetes</taxon>
        <taxon>Diversisporales</taxon>
        <taxon>Gigasporaceae</taxon>
        <taxon>Cetraspora</taxon>
    </lineage>
</organism>
<dbReference type="OrthoDB" id="2406293at2759"/>
<proteinExistence type="predicted"/>
<sequence length="1898" mass="218155">MIPPCPRCEKDDFKKTHDRDAHLNCKFLCKLNIQNPITDTKCPASQTPIALLQNSATNQISTQIYVPVDDLIQLDDTSSSPIQSSDNVSSNLPQNDTEWFDNMEDKYNTNTDKKWPELGRSLLYDYPKRNIIKIKGNFGSKPVRKNYRLTNKKLIFEECESSFAPDPLRFHQNLTAIKVSYMPQLIANARKQITRVLKVELSLMHVILTEEDINEHINLSISEIDNEIDLFMKSGSGWNLKLANTKCTINSDKSKIINPVTGMPSNNCLQGALACYFAYKDGHTEHLERIYTKKDYKQYLDIVNLDGIPMPTPICLRIFNKIEEMHPDISINVWEWKKETATSKPVIASKNYNRQHIIYLMALTDITKSKENNWPSEKSLAYHQEHCFGLGEATQRVKLPIKDVNDFEKFKNYGRMINAPCVIIADFEADNKKCNEKYGGQMRKLAEQKANSFCYLSPFLYRGENATQEFVKRIDKELVQINRVLAIKHDQIETNKDKKKFNEADSCWICKEKFIIDEDKVKCLENKASWVNNKLKNITMNSKDYKTLTKQIDKITKDINQEKSINIKVWDHCYITDSMQFMNSSLASLTKNLGDNHPITSEHFKKLGYTKDQLDLVYRKGVYLYDYMDSQDRFLETKLPPIHEFSTYLHGKISQKDYEHAQKVWKEFNCKTLDEYHNIYLKTDVLSLADVWTQLRKMSMKYDGLDPSHYVSLLAYSWDAMLKMTGVKIELFTDMAMHNFIEKAKHGGIAMACKQYFKANNPKMGKAFNPSKPTTWIPYVDATNLYDWAMSQYLPIRNYKCEVSYKYLEDNSNEQKKYLEKILNTKADAKRGYFLNIKVHFSLKTHDYLNDLPPAVENIVVNKNMLFPYTTELVDNLDSGRFSATEKLVPHLVDEVTEILSFNQDNWLAPYITFNTEKRNKVKKAENTFLNDFFKLKNNAVYGKTMENVCKYQDVKLMAINNEQDEKKFINQIRKPSFKYARQLGPSLIGAHIGKASITLNKPIIVGASVLGLSKLHMYHFWYGYVKEKYGDKAQLGYMDTDSFIFQDETPDSVITESYYIRVKSYHYVLANKSTKSKHKGVSKKGMSEMAMNSYMPALEGSLLDDPVDRSLLTEQEANDLAMRTEADSMTLKSLCPIDTKRWILSDKITSLPYWHWHIQAYKNFVSNGISPKLTEQRTLSVKLSKRYQNEYLIMAELHDQVSQYIGFKPNEIHFPITEEDRQILQEIILDQKEIEDIKEEDLDLSETAIKILEKKEINGQDFLKISEEKLRSYKMPGGPASRLSDFAKDLNSDSTESIPLFKIAKVTCEIQDSNKHFAYYMTEIMVRLKNYGTLAVDSLEAICNEYVIAILHTALNIARDDTQKKFSIRPQYEIVGNKSTGRDAEDLIVLQRINSTRSPWVWLKTSASLRGHMKRTRKNEKQVIRSKLSYTIEFTEDALNEESEEYQILCKSLRRVLGMVVEHESRFIKLEQNDKDTTSENVKLKARVAKLEQKQSQTDEKNNFIVKSDDDAKGIDQSSVNTISIKMKNSNDTPASNISDNTSNSDDVSNFDICQESENQHLTSPILIEPKSSEDMEIDDFLDSTYKEKVIPEVSVPSTSIFRNTELGKSKISARAPGQNSHKKKGAENIVQMIADGIKDDAQSSDKATPCNVISIESLNQNLSTDSLISLAQLFDKADDAEYGAIHGKGKIGEKKAKGIIYDKMLEHLSMLQKQRSEETGLHRLEISRVDNIKYIMTYSANSISELTNDKVQDIIDNFSKHNDNDNIDVEEEVSSHMTEISARGPGQNSAEVSELITPIPITHGSNSLGNSSFMPQITPAESEKETNEVQIVDDSDCSYDNDSEEERLDESDDDGYNGYDRYDEYGGCDRGYYYRDRRYERKSSPMMSPIISPVTT</sequence>
<gene>
    <name evidence="3" type="ORF">CPELLU_LOCUS12410</name>
</gene>